<evidence type="ECO:0000256" key="1">
    <source>
        <dbReference type="SAM" id="MobiDB-lite"/>
    </source>
</evidence>
<dbReference type="RefSeq" id="WP_169922566.1">
    <property type="nucleotide sequence ID" value="NZ_LT629753.1"/>
</dbReference>
<gene>
    <name evidence="2" type="ORF">SAMN04490182_1511</name>
</gene>
<name>A0ABY0UC25_PSECE</name>
<accession>A0ABY0UC25</accession>
<feature type="compositionally biased region" description="Polar residues" evidence="1">
    <location>
        <begin position="171"/>
        <end position="180"/>
    </location>
</feature>
<evidence type="ECO:0008006" key="4">
    <source>
        <dbReference type="Google" id="ProtNLM"/>
    </source>
</evidence>
<reference evidence="2 3" key="1">
    <citation type="submission" date="2016-10" db="EMBL/GenBank/DDBJ databases">
        <authorList>
            <person name="Varghese N."/>
            <person name="Submissions S."/>
        </authorList>
    </citation>
    <scope>NUCLEOTIDE SEQUENCE [LARGE SCALE GENOMIC DNA]</scope>
    <source>
        <strain evidence="2 3">BS2981</strain>
    </source>
</reference>
<dbReference type="Proteomes" id="UP000199576">
    <property type="component" value="Chromosome I"/>
</dbReference>
<protein>
    <recommendedName>
        <fullName evidence="4">Type III secretion protein</fullName>
    </recommendedName>
</protein>
<proteinExistence type="predicted"/>
<dbReference type="EMBL" id="LT629753">
    <property type="protein sequence ID" value="SDS42602.1"/>
    <property type="molecule type" value="Genomic_DNA"/>
</dbReference>
<keyword evidence="3" id="KW-1185">Reference proteome</keyword>
<evidence type="ECO:0000313" key="3">
    <source>
        <dbReference type="Proteomes" id="UP000199576"/>
    </source>
</evidence>
<organism evidence="2 3">
    <name type="scientific">Pseudomonas cedrina</name>
    <dbReference type="NCBI Taxonomy" id="651740"/>
    <lineage>
        <taxon>Bacteria</taxon>
        <taxon>Pseudomonadati</taxon>
        <taxon>Pseudomonadota</taxon>
        <taxon>Gammaproteobacteria</taxon>
        <taxon>Pseudomonadales</taxon>
        <taxon>Pseudomonadaceae</taxon>
        <taxon>Pseudomonas</taxon>
    </lineage>
</organism>
<sequence length="376" mass="41907">MSYVNFRQETPFCGDFSLPCEQPRAACDNGSWRAPNSVVARDFAANFDYFQSADSGFVTQQTLQHAAGRPLSGNAFDNRMTELAREILSRPELNCMLDSINHGGSADGLISMGDVTRTIDHCEQQEAPPMREFPGRYSGAMKRQRLENEYAPQRDWQQPAFSAPRYADETPWSSPMSASGQRPYANDSKQELLDKILARFSSFEDPNSPGLITDKSLNAVASGYRLDGQPATQAERDLANELLERGDVFKELDRSSMGVLDGAFSRGNLDFSSNKYRNMSDHDLIQGVKDNFRQYTAGADDQYINVNELKEAAGLTPSNRTFSTEARELATQLLNRPGLLRDLDIGTNNQGGPGYEDKRFDMDNINFILDNGRVSV</sequence>
<evidence type="ECO:0000313" key="2">
    <source>
        <dbReference type="EMBL" id="SDS42602.1"/>
    </source>
</evidence>
<feature type="region of interest" description="Disordered" evidence="1">
    <location>
        <begin position="165"/>
        <end position="184"/>
    </location>
</feature>